<dbReference type="RefSeq" id="WP_017805247.1">
    <property type="nucleotide sequence ID" value="NZ_PQVK01000278.1"/>
</dbReference>
<gene>
    <name evidence="2" type="ORF">NCTC11296_02680</name>
</gene>
<proteinExistence type="predicted"/>
<feature type="region of interest" description="Disordered" evidence="1">
    <location>
        <begin position="64"/>
        <end position="100"/>
    </location>
</feature>
<dbReference type="EMBL" id="UGHK01000002">
    <property type="protein sequence ID" value="STO72738.1"/>
    <property type="molecule type" value="Genomic_DNA"/>
</dbReference>
<evidence type="ECO:0000313" key="2">
    <source>
        <dbReference type="EMBL" id="STO72738.1"/>
    </source>
</evidence>
<dbReference type="AlphaFoldDB" id="A0A377IBH4"/>
<dbReference type="Proteomes" id="UP000254465">
    <property type="component" value="Unassembled WGS sequence"/>
</dbReference>
<evidence type="ECO:0000256" key="1">
    <source>
        <dbReference type="SAM" id="MobiDB-lite"/>
    </source>
</evidence>
<protein>
    <submittedName>
        <fullName evidence="2">Uncharacterized protein</fullName>
    </submittedName>
</protein>
<reference evidence="2 3" key="1">
    <citation type="submission" date="2018-06" db="EMBL/GenBank/DDBJ databases">
        <authorList>
            <consortium name="Pathogen Informatics"/>
            <person name="Doyle S."/>
        </authorList>
    </citation>
    <scope>NUCLEOTIDE SEQUENCE [LARGE SCALE GENOMIC DNA]</scope>
    <source>
        <strain evidence="2 3">NCTC11296</strain>
    </source>
</reference>
<organism evidence="2 3">
    <name type="scientific">Avibacterium paragallinarum</name>
    <name type="common">Haemophilus gallinarum</name>
    <dbReference type="NCBI Taxonomy" id="728"/>
    <lineage>
        <taxon>Bacteria</taxon>
        <taxon>Pseudomonadati</taxon>
        <taxon>Pseudomonadota</taxon>
        <taxon>Gammaproteobacteria</taxon>
        <taxon>Pasteurellales</taxon>
        <taxon>Pasteurellaceae</taxon>
        <taxon>Avibacterium</taxon>
    </lineage>
</organism>
<sequence length="100" mass="10880">MTTRNPITLADIEIQLSVLAQMAKAPTENPRLLLSFLAERLAHTKRNIQKITQEMTALCGGKVGGGCGGNLTTTNTQENRQDSGGFPPPPKHQPKWSVTR</sequence>
<name>A0A377IBH4_AVIPA</name>
<accession>A0A377IBH4</accession>
<evidence type="ECO:0000313" key="3">
    <source>
        <dbReference type="Proteomes" id="UP000254465"/>
    </source>
</evidence>